<dbReference type="OrthoDB" id="7357196at2759"/>
<dbReference type="InterPro" id="IPR016187">
    <property type="entry name" value="CTDL_fold"/>
</dbReference>
<dbReference type="PROSITE" id="PS50041">
    <property type="entry name" value="C_TYPE_LECTIN_2"/>
    <property type="match status" value="1"/>
</dbReference>
<dbReference type="PANTHER" id="PTHR22801">
    <property type="entry name" value="LITHOSTATHINE"/>
    <property type="match status" value="1"/>
</dbReference>
<dbReference type="InterPro" id="IPR050801">
    <property type="entry name" value="Ca-Dep_Lectins_ImmuneDev"/>
</dbReference>
<reference evidence="2 3" key="1">
    <citation type="submission" date="2019-01" db="EMBL/GenBank/DDBJ databases">
        <title>A draft genome assembly of the solar-powered sea slug Elysia chlorotica.</title>
        <authorList>
            <person name="Cai H."/>
            <person name="Li Q."/>
            <person name="Fang X."/>
            <person name="Li J."/>
            <person name="Curtis N.E."/>
            <person name="Altenburger A."/>
            <person name="Shibata T."/>
            <person name="Feng M."/>
            <person name="Maeda T."/>
            <person name="Schwartz J.A."/>
            <person name="Shigenobu S."/>
            <person name="Lundholm N."/>
            <person name="Nishiyama T."/>
            <person name="Yang H."/>
            <person name="Hasebe M."/>
            <person name="Li S."/>
            <person name="Pierce S.K."/>
            <person name="Wang J."/>
        </authorList>
    </citation>
    <scope>NUCLEOTIDE SEQUENCE [LARGE SCALE GENOMIC DNA]</scope>
    <source>
        <strain evidence="2">EC2010</strain>
        <tissue evidence="2">Whole organism of an adult</tissue>
    </source>
</reference>
<dbReference type="Gene3D" id="3.10.100.10">
    <property type="entry name" value="Mannose-Binding Protein A, subunit A"/>
    <property type="match status" value="1"/>
</dbReference>
<dbReference type="InterPro" id="IPR016186">
    <property type="entry name" value="C-type_lectin-like/link_sf"/>
</dbReference>
<evidence type="ECO:0000259" key="1">
    <source>
        <dbReference type="PROSITE" id="PS50041"/>
    </source>
</evidence>
<evidence type="ECO:0000313" key="3">
    <source>
        <dbReference type="Proteomes" id="UP000271974"/>
    </source>
</evidence>
<proteinExistence type="predicted"/>
<feature type="domain" description="C-type lectin" evidence="1">
    <location>
        <begin position="91"/>
        <end position="212"/>
    </location>
</feature>
<sequence>MHFIRQSIDGNNPLEFTNENLMDDFDCGYFCMDSYPECKSYIYNTADDTCHMDTTPLGLANISLTSRTYVYAACDTSKGFRMFNVNNMTPCVTEILPKQTYNDAKKSCQDKGGYLVSAKTSPKLQFLVKLIKTTYSGDMWLGLTDNAVEGEFIWDEDGTHIAPKEELISELSALLIPVSSTLENCVVLTKTGPTTASVNIVDCSKTYDFVCEMMTNA</sequence>
<dbReference type="CDD" id="cd00037">
    <property type="entry name" value="CLECT"/>
    <property type="match status" value="1"/>
</dbReference>
<protein>
    <recommendedName>
        <fullName evidence="1">C-type lectin domain-containing protein</fullName>
    </recommendedName>
</protein>
<dbReference type="InterPro" id="IPR001304">
    <property type="entry name" value="C-type_lectin-like"/>
</dbReference>
<dbReference type="EMBL" id="RQTK01000077">
    <property type="protein sequence ID" value="RUS88639.1"/>
    <property type="molecule type" value="Genomic_DNA"/>
</dbReference>
<keyword evidence="3" id="KW-1185">Reference proteome</keyword>
<organism evidence="2 3">
    <name type="scientific">Elysia chlorotica</name>
    <name type="common">Eastern emerald elysia</name>
    <name type="synonym">Sea slug</name>
    <dbReference type="NCBI Taxonomy" id="188477"/>
    <lineage>
        <taxon>Eukaryota</taxon>
        <taxon>Metazoa</taxon>
        <taxon>Spiralia</taxon>
        <taxon>Lophotrochozoa</taxon>
        <taxon>Mollusca</taxon>
        <taxon>Gastropoda</taxon>
        <taxon>Heterobranchia</taxon>
        <taxon>Euthyneura</taxon>
        <taxon>Panpulmonata</taxon>
        <taxon>Sacoglossa</taxon>
        <taxon>Placobranchoidea</taxon>
        <taxon>Plakobranchidae</taxon>
        <taxon>Elysia</taxon>
    </lineage>
</organism>
<dbReference type="AlphaFoldDB" id="A0A3S1BPX9"/>
<name>A0A3S1BPX9_ELYCH</name>
<evidence type="ECO:0000313" key="2">
    <source>
        <dbReference type="EMBL" id="RUS88639.1"/>
    </source>
</evidence>
<comment type="caution">
    <text evidence="2">The sequence shown here is derived from an EMBL/GenBank/DDBJ whole genome shotgun (WGS) entry which is preliminary data.</text>
</comment>
<dbReference type="Pfam" id="PF00059">
    <property type="entry name" value="Lectin_C"/>
    <property type="match status" value="1"/>
</dbReference>
<dbReference type="Proteomes" id="UP000271974">
    <property type="component" value="Unassembled WGS sequence"/>
</dbReference>
<gene>
    <name evidence="2" type="ORF">EGW08_003598</name>
</gene>
<dbReference type="PANTHER" id="PTHR22801:SF63">
    <property type="entry name" value="C-TYPE LECTIN DOMAIN-CONTAINING PROTEIN"/>
    <property type="match status" value="1"/>
</dbReference>
<dbReference type="SUPFAM" id="SSF56436">
    <property type="entry name" value="C-type lectin-like"/>
    <property type="match status" value="1"/>
</dbReference>
<accession>A0A3S1BPX9</accession>
<dbReference type="SMART" id="SM00034">
    <property type="entry name" value="CLECT"/>
    <property type="match status" value="1"/>
</dbReference>